<proteinExistence type="predicted"/>
<reference evidence="1" key="2">
    <citation type="journal article" date="2022" name="New Phytol.">
        <title>Evolutionary transition to the ectomycorrhizal habit in the genomes of a hyperdiverse lineage of mushroom-forming fungi.</title>
        <authorList>
            <person name="Looney B."/>
            <person name="Miyauchi S."/>
            <person name="Morin E."/>
            <person name="Drula E."/>
            <person name="Courty P.E."/>
            <person name="Kohler A."/>
            <person name="Kuo A."/>
            <person name="LaButti K."/>
            <person name="Pangilinan J."/>
            <person name="Lipzen A."/>
            <person name="Riley R."/>
            <person name="Andreopoulos W."/>
            <person name="He G."/>
            <person name="Johnson J."/>
            <person name="Nolan M."/>
            <person name="Tritt A."/>
            <person name="Barry K.W."/>
            <person name="Grigoriev I.V."/>
            <person name="Nagy L.G."/>
            <person name="Hibbett D."/>
            <person name="Henrissat B."/>
            <person name="Matheny P.B."/>
            <person name="Labbe J."/>
            <person name="Martin F.M."/>
        </authorList>
    </citation>
    <scope>NUCLEOTIDE SEQUENCE</scope>
    <source>
        <strain evidence="1">HHB10654</strain>
    </source>
</reference>
<evidence type="ECO:0000313" key="1">
    <source>
        <dbReference type="EMBL" id="KAI0056119.1"/>
    </source>
</evidence>
<reference evidence="1" key="1">
    <citation type="submission" date="2021-03" db="EMBL/GenBank/DDBJ databases">
        <authorList>
            <consortium name="DOE Joint Genome Institute"/>
            <person name="Ahrendt S."/>
            <person name="Looney B.P."/>
            <person name="Miyauchi S."/>
            <person name="Morin E."/>
            <person name="Drula E."/>
            <person name="Courty P.E."/>
            <person name="Chicoki N."/>
            <person name="Fauchery L."/>
            <person name="Kohler A."/>
            <person name="Kuo A."/>
            <person name="Labutti K."/>
            <person name="Pangilinan J."/>
            <person name="Lipzen A."/>
            <person name="Riley R."/>
            <person name="Andreopoulos W."/>
            <person name="He G."/>
            <person name="Johnson J."/>
            <person name="Barry K.W."/>
            <person name="Grigoriev I.V."/>
            <person name="Nagy L."/>
            <person name="Hibbett D."/>
            <person name="Henrissat B."/>
            <person name="Matheny P.B."/>
            <person name="Labbe J."/>
            <person name="Martin F."/>
        </authorList>
    </citation>
    <scope>NUCLEOTIDE SEQUENCE</scope>
    <source>
        <strain evidence="1">HHB10654</strain>
    </source>
</reference>
<accession>A0ACB8SHW4</accession>
<name>A0ACB8SHW4_9AGAM</name>
<evidence type="ECO:0000313" key="2">
    <source>
        <dbReference type="Proteomes" id="UP000814140"/>
    </source>
</evidence>
<protein>
    <submittedName>
        <fullName evidence="1">Uncharacterized protein</fullName>
    </submittedName>
</protein>
<dbReference type="Proteomes" id="UP000814140">
    <property type="component" value="Unassembled WGS sequence"/>
</dbReference>
<comment type="caution">
    <text evidence="1">The sequence shown here is derived from an EMBL/GenBank/DDBJ whole genome shotgun (WGS) entry which is preliminary data.</text>
</comment>
<gene>
    <name evidence="1" type="ORF">BV25DRAFT_1921270</name>
</gene>
<keyword evidence="2" id="KW-1185">Reference proteome</keyword>
<dbReference type="EMBL" id="MU277271">
    <property type="protein sequence ID" value="KAI0056119.1"/>
    <property type="molecule type" value="Genomic_DNA"/>
</dbReference>
<organism evidence="1 2">
    <name type="scientific">Artomyces pyxidatus</name>
    <dbReference type="NCBI Taxonomy" id="48021"/>
    <lineage>
        <taxon>Eukaryota</taxon>
        <taxon>Fungi</taxon>
        <taxon>Dikarya</taxon>
        <taxon>Basidiomycota</taxon>
        <taxon>Agaricomycotina</taxon>
        <taxon>Agaricomycetes</taxon>
        <taxon>Russulales</taxon>
        <taxon>Auriscalpiaceae</taxon>
        <taxon>Artomyces</taxon>
    </lineage>
</organism>
<sequence length="192" mass="20128">MLLDCVTAIRLASQRTDGNVSGKRRTGGKATPNSLSTTGQAITLLNHVKTKRPWMQNLALSSLSGLPLIASLTQGEKALPSVADFPVYTIRRPRPHAPLSALLSSPGAPLYTALVALSPTEHESALPTELSATSTSTSPPSSLPLASLAPPLSARHCPGPLPRARNARAPLRGDPQPLLALPAHLTKPPAWM</sequence>